<proteinExistence type="predicted"/>
<sequence>MGKNRGKCHYPLIESGEAFILNPQKEAMGLACCDCGLVHRVEIRVAHRQKVTLRFYRLARETAQHRRQKRARGET</sequence>
<dbReference type="EMBL" id="LAZR01049709">
    <property type="protein sequence ID" value="KKK89007.1"/>
    <property type="molecule type" value="Genomic_DNA"/>
</dbReference>
<evidence type="ECO:0000313" key="1">
    <source>
        <dbReference type="EMBL" id="KKK89007.1"/>
    </source>
</evidence>
<comment type="caution">
    <text evidence="1">The sequence shown here is derived from an EMBL/GenBank/DDBJ whole genome shotgun (WGS) entry which is preliminary data.</text>
</comment>
<reference evidence="1" key="1">
    <citation type="journal article" date="2015" name="Nature">
        <title>Complex archaea that bridge the gap between prokaryotes and eukaryotes.</title>
        <authorList>
            <person name="Spang A."/>
            <person name="Saw J.H."/>
            <person name="Jorgensen S.L."/>
            <person name="Zaremba-Niedzwiedzka K."/>
            <person name="Martijn J."/>
            <person name="Lind A.E."/>
            <person name="van Eijk R."/>
            <person name="Schleper C."/>
            <person name="Guy L."/>
            <person name="Ettema T.J."/>
        </authorList>
    </citation>
    <scope>NUCLEOTIDE SEQUENCE</scope>
</reference>
<organism evidence="1">
    <name type="scientific">marine sediment metagenome</name>
    <dbReference type="NCBI Taxonomy" id="412755"/>
    <lineage>
        <taxon>unclassified sequences</taxon>
        <taxon>metagenomes</taxon>
        <taxon>ecological metagenomes</taxon>
    </lineage>
</organism>
<gene>
    <name evidence="1" type="ORF">LCGC14_2737420</name>
</gene>
<accession>A0A0F8Z5F9</accession>
<protein>
    <submittedName>
        <fullName evidence="1">Uncharacterized protein</fullName>
    </submittedName>
</protein>
<name>A0A0F8Z5F9_9ZZZZ</name>
<dbReference type="AlphaFoldDB" id="A0A0F8Z5F9"/>